<reference evidence="3" key="2">
    <citation type="journal article" date="2021" name="Microorganisms">
        <title>Bacterial Dimethylsulfoniopropionate Biosynthesis in the East China Sea.</title>
        <authorList>
            <person name="Liu J."/>
            <person name="Zhang Y."/>
            <person name="Liu J."/>
            <person name="Zhong H."/>
            <person name="Williams B.T."/>
            <person name="Zheng Y."/>
            <person name="Curson A.R.J."/>
            <person name="Sun C."/>
            <person name="Sun H."/>
            <person name="Song D."/>
            <person name="Wagner Mackenzie B."/>
            <person name="Bermejo Martinez A."/>
            <person name="Todd J.D."/>
            <person name="Zhang X.H."/>
        </authorList>
    </citation>
    <scope>NUCLEOTIDE SEQUENCE</scope>
    <source>
        <strain evidence="3">AESS21</strain>
    </source>
</reference>
<evidence type="ECO:0000313" key="3">
    <source>
        <dbReference type="EMBL" id="MBS8260146.1"/>
    </source>
</evidence>
<dbReference type="PROSITE" id="PS50943">
    <property type="entry name" value="HTH_CROC1"/>
    <property type="match status" value="1"/>
</dbReference>
<protein>
    <submittedName>
        <fullName evidence="3">XRE family transcriptional regulator</fullName>
    </submittedName>
</protein>
<dbReference type="Gene3D" id="2.60.120.10">
    <property type="entry name" value="Jelly Rolls"/>
    <property type="match status" value="1"/>
</dbReference>
<gene>
    <name evidence="3" type="ORF">DYI23_07945</name>
</gene>
<dbReference type="InterPro" id="IPR014710">
    <property type="entry name" value="RmlC-like_jellyroll"/>
</dbReference>
<dbReference type="PANTHER" id="PTHR46797">
    <property type="entry name" value="HTH-TYPE TRANSCRIPTIONAL REGULATOR"/>
    <property type="match status" value="1"/>
</dbReference>
<evidence type="ECO:0000313" key="4">
    <source>
        <dbReference type="Proteomes" id="UP000705379"/>
    </source>
</evidence>
<dbReference type="Proteomes" id="UP000705379">
    <property type="component" value="Unassembled WGS sequence"/>
</dbReference>
<accession>A0A944CDG2</accession>
<dbReference type="InterPro" id="IPR011051">
    <property type="entry name" value="RmlC_Cupin_sf"/>
</dbReference>
<keyword evidence="1" id="KW-0238">DNA-binding</keyword>
<dbReference type="InterPro" id="IPR010982">
    <property type="entry name" value="Lambda_DNA-bd_dom_sf"/>
</dbReference>
<dbReference type="GO" id="GO:0003677">
    <property type="term" value="F:DNA binding"/>
    <property type="evidence" value="ECO:0007669"/>
    <property type="project" value="UniProtKB-KW"/>
</dbReference>
<evidence type="ECO:0000256" key="1">
    <source>
        <dbReference type="ARBA" id="ARBA00023125"/>
    </source>
</evidence>
<organism evidence="3 4">
    <name type="scientific">Roseibium polysiphoniae</name>
    <dbReference type="NCBI Taxonomy" id="2571221"/>
    <lineage>
        <taxon>Bacteria</taxon>
        <taxon>Pseudomonadati</taxon>
        <taxon>Pseudomonadota</taxon>
        <taxon>Alphaproteobacteria</taxon>
        <taxon>Hyphomicrobiales</taxon>
        <taxon>Stappiaceae</taxon>
        <taxon>Roseibium</taxon>
    </lineage>
</organism>
<dbReference type="RefSeq" id="WP_274611769.1">
    <property type="nucleotide sequence ID" value="NZ_QTKU01000002.1"/>
</dbReference>
<dbReference type="GO" id="GO:0005829">
    <property type="term" value="C:cytosol"/>
    <property type="evidence" value="ECO:0007669"/>
    <property type="project" value="TreeGrafter"/>
</dbReference>
<name>A0A944CDG2_9HYPH</name>
<dbReference type="Pfam" id="PF01381">
    <property type="entry name" value="HTH_3"/>
    <property type="match status" value="1"/>
</dbReference>
<reference evidence="3" key="1">
    <citation type="submission" date="2018-08" db="EMBL/GenBank/DDBJ databases">
        <authorList>
            <person name="Jin W."/>
            <person name="Wang H."/>
            <person name="Yang Y."/>
            <person name="Li M."/>
            <person name="Liu J."/>
        </authorList>
    </citation>
    <scope>NUCLEOTIDE SEQUENCE</scope>
    <source>
        <strain evidence="3">AESS21</strain>
    </source>
</reference>
<sequence>MRSEQAEPNTLDMRLAARLTGLRQQRGWSLDEMAEQSGVSRASLSRIERGETSPTAAVLGRLCKAFQLPMAVLFAQAEDRGADLVANDDQTLWTDPQTGFHRRSLSPARPGYRGAMIFGELPAGATVSYADTPIPDLEHHLWLQNGTLEVTLAGSAEAAGGEDGDVTHRLSAGDCLRFKLNSANSYHAPGPDPARYFLCVVTP</sequence>
<dbReference type="SUPFAM" id="SSF51182">
    <property type="entry name" value="RmlC-like cupins"/>
    <property type="match status" value="1"/>
</dbReference>
<dbReference type="CDD" id="cd00093">
    <property type="entry name" value="HTH_XRE"/>
    <property type="match status" value="1"/>
</dbReference>
<dbReference type="CDD" id="cd02209">
    <property type="entry name" value="cupin_XRE_C"/>
    <property type="match status" value="1"/>
</dbReference>
<dbReference type="AlphaFoldDB" id="A0A944CDG2"/>
<dbReference type="SUPFAM" id="SSF47413">
    <property type="entry name" value="lambda repressor-like DNA-binding domains"/>
    <property type="match status" value="1"/>
</dbReference>
<dbReference type="SMART" id="SM00530">
    <property type="entry name" value="HTH_XRE"/>
    <property type="match status" value="1"/>
</dbReference>
<dbReference type="InterPro" id="IPR050807">
    <property type="entry name" value="TransReg_Diox_bact_type"/>
</dbReference>
<proteinExistence type="predicted"/>
<dbReference type="InterPro" id="IPR001387">
    <property type="entry name" value="Cro/C1-type_HTH"/>
</dbReference>
<dbReference type="GO" id="GO:0003700">
    <property type="term" value="F:DNA-binding transcription factor activity"/>
    <property type="evidence" value="ECO:0007669"/>
    <property type="project" value="TreeGrafter"/>
</dbReference>
<feature type="domain" description="HTH cro/C1-type" evidence="2">
    <location>
        <begin position="22"/>
        <end position="73"/>
    </location>
</feature>
<dbReference type="Gene3D" id="1.10.260.40">
    <property type="entry name" value="lambda repressor-like DNA-binding domains"/>
    <property type="match status" value="1"/>
</dbReference>
<dbReference type="EMBL" id="QTKU01000002">
    <property type="protein sequence ID" value="MBS8260146.1"/>
    <property type="molecule type" value="Genomic_DNA"/>
</dbReference>
<dbReference type="PANTHER" id="PTHR46797:SF10">
    <property type="entry name" value="BLR1115 PROTEIN"/>
    <property type="match status" value="1"/>
</dbReference>
<evidence type="ECO:0000259" key="2">
    <source>
        <dbReference type="PROSITE" id="PS50943"/>
    </source>
</evidence>
<comment type="caution">
    <text evidence="3">The sequence shown here is derived from an EMBL/GenBank/DDBJ whole genome shotgun (WGS) entry which is preliminary data.</text>
</comment>